<accession>A0A4W3GCD1</accession>
<reference evidence="4" key="2">
    <citation type="journal article" date="2007" name="PLoS Biol.">
        <title>Survey sequencing and comparative analysis of the elephant shark (Callorhinchus milii) genome.</title>
        <authorList>
            <person name="Venkatesh B."/>
            <person name="Kirkness E.F."/>
            <person name="Loh Y.H."/>
            <person name="Halpern A.L."/>
            <person name="Lee A.P."/>
            <person name="Johnson J."/>
            <person name="Dandona N."/>
            <person name="Viswanathan L.D."/>
            <person name="Tay A."/>
            <person name="Venter J.C."/>
            <person name="Strausberg R.L."/>
            <person name="Brenner S."/>
        </authorList>
    </citation>
    <scope>NUCLEOTIDE SEQUENCE [LARGE SCALE GENOMIC DNA]</scope>
</reference>
<evidence type="ECO:0000313" key="4">
    <source>
        <dbReference type="Proteomes" id="UP000314986"/>
    </source>
</evidence>
<evidence type="ECO:0000259" key="2">
    <source>
        <dbReference type="Pfam" id="PF22794"/>
    </source>
</evidence>
<dbReference type="PANTHER" id="PTHR10876:SF0">
    <property type="entry name" value="ZINC FINGER PROTEIN ZPR1"/>
    <property type="match status" value="1"/>
</dbReference>
<feature type="region of interest" description="Disordered" evidence="1">
    <location>
        <begin position="109"/>
        <end position="129"/>
    </location>
</feature>
<reference evidence="4" key="3">
    <citation type="journal article" date="2014" name="Nature">
        <title>Elephant shark genome provides unique insights into gnathostome evolution.</title>
        <authorList>
            <consortium name="International Elephant Shark Genome Sequencing Consortium"/>
            <person name="Venkatesh B."/>
            <person name="Lee A.P."/>
            <person name="Ravi V."/>
            <person name="Maurya A.K."/>
            <person name="Lian M.M."/>
            <person name="Swann J.B."/>
            <person name="Ohta Y."/>
            <person name="Flajnik M.F."/>
            <person name="Sutoh Y."/>
            <person name="Kasahara M."/>
            <person name="Hoon S."/>
            <person name="Gangu V."/>
            <person name="Roy S.W."/>
            <person name="Irimia M."/>
            <person name="Korzh V."/>
            <person name="Kondrychyn I."/>
            <person name="Lim Z.W."/>
            <person name="Tay B.H."/>
            <person name="Tohari S."/>
            <person name="Kong K.W."/>
            <person name="Ho S."/>
            <person name="Lorente-Galdos B."/>
            <person name="Quilez J."/>
            <person name="Marques-Bonet T."/>
            <person name="Raney B.J."/>
            <person name="Ingham P.W."/>
            <person name="Tay A."/>
            <person name="Hillier L.W."/>
            <person name="Minx P."/>
            <person name="Boehm T."/>
            <person name="Wilson R.K."/>
            <person name="Brenner S."/>
            <person name="Warren W.C."/>
        </authorList>
    </citation>
    <scope>NUCLEOTIDE SEQUENCE [LARGE SCALE GENOMIC DNA]</scope>
</reference>
<organism evidence="3 4">
    <name type="scientific">Callorhinchus milii</name>
    <name type="common">Ghost shark</name>
    <dbReference type="NCBI Taxonomy" id="7868"/>
    <lineage>
        <taxon>Eukaryota</taxon>
        <taxon>Metazoa</taxon>
        <taxon>Chordata</taxon>
        <taxon>Craniata</taxon>
        <taxon>Vertebrata</taxon>
        <taxon>Chondrichthyes</taxon>
        <taxon>Holocephali</taxon>
        <taxon>Chimaeriformes</taxon>
        <taxon>Callorhinchidae</taxon>
        <taxon>Callorhinchus</taxon>
    </lineage>
</organism>
<protein>
    <recommendedName>
        <fullName evidence="2">ZPR1 jelly-roll domain-containing protein</fullName>
    </recommendedName>
</protein>
<reference evidence="3" key="5">
    <citation type="submission" date="2025-09" db="UniProtKB">
        <authorList>
            <consortium name="Ensembl"/>
        </authorList>
    </citation>
    <scope>IDENTIFICATION</scope>
</reference>
<evidence type="ECO:0000256" key="1">
    <source>
        <dbReference type="SAM" id="MobiDB-lite"/>
    </source>
</evidence>
<feature type="domain" description="ZPR1 jelly-roll" evidence="2">
    <location>
        <begin position="54"/>
        <end position="115"/>
    </location>
</feature>
<feature type="compositionally biased region" description="Basic and acidic residues" evidence="1">
    <location>
        <begin position="118"/>
        <end position="129"/>
    </location>
</feature>
<evidence type="ECO:0000313" key="3">
    <source>
        <dbReference type="Ensembl" id="ENSCMIP00000000210.1"/>
    </source>
</evidence>
<dbReference type="GO" id="GO:0005634">
    <property type="term" value="C:nucleus"/>
    <property type="evidence" value="ECO:0007669"/>
    <property type="project" value="TreeGrafter"/>
</dbReference>
<dbReference type="InterPro" id="IPR040141">
    <property type="entry name" value="ZPR1"/>
</dbReference>
<reference evidence="3" key="4">
    <citation type="submission" date="2025-08" db="UniProtKB">
        <authorList>
            <consortium name="Ensembl"/>
        </authorList>
    </citation>
    <scope>IDENTIFICATION</scope>
</reference>
<dbReference type="GeneTree" id="ENSGT00390000005306"/>
<dbReference type="Pfam" id="PF22794">
    <property type="entry name" value="jr-ZPR1"/>
    <property type="match status" value="1"/>
</dbReference>
<name>A0A4W3GCD1_CALMI</name>
<dbReference type="Proteomes" id="UP000314986">
    <property type="component" value="Unassembled WGS sequence"/>
</dbReference>
<dbReference type="InterPro" id="IPR042451">
    <property type="entry name" value="ZPR1_A/B_dom"/>
</dbReference>
<dbReference type="STRING" id="7868.ENSCMIP00000000210"/>
<dbReference type="InterPro" id="IPR056180">
    <property type="entry name" value="ZPR1_jr_dom"/>
</dbReference>
<dbReference type="InParanoid" id="A0A4W3GCD1"/>
<dbReference type="Ensembl" id="ENSCMIT00000000238.1">
    <property type="protein sequence ID" value="ENSCMIP00000000210.1"/>
    <property type="gene ID" value="ENSCMIG00000000158.1"/>
</dbReference>
<dbReference type="PANTHER" id="PTHR10876">
    <property type="entry name" value="ZINC FINGER PROTEIN ZPR1"/>
    <property type="match status" value="1"/>
</dbReference>
<sequence>GHTHCTDCISTRLPCVPCGCGFLPIAVSERLMPFSPCCPQIVEKNPFIVGDSITSDRSEKLQEFGDKLSEVRTHVVLDDPAGNSYLQNLYAPDPDPELKIEKYERSFEQNDDLGLNDMKTEDYAEPAEH</sequence>
<proteinExistence type="predicted"/>
<dbReference type="AlphaFoldDB" id="A0A4W3GCD1"/>
<reference evidence="4" key="1">
    <citation type="journal article" date="2006" name="Science">
        <title>Ancient noncoding elements conserved in the human genome.</title>
        <authorList>
            <person name="Venkatesh B."/>
            <person name="Kirkness E.F."/>
            <person name="Loh Y.H."/>
            <person name="Halpern A.L."/>
            <person name="Lee A.P."/>
            <person name="Johnson J."/>
            <person name="Dandona N."/>
            <person name="Viswanathan L.D."/>
            <person name="Tay A."/>
            <person name="Venter J.C."/>
            <person name="Strausberg R.L."/>
            <person name="Brenner S."/>
        </authorList>
    </citation>
    <scope>NUCLEOTIDE SEQUENCE [LARGE SCALE GENOMIC DNA]</scope>
</reference>
<dbReference type="Gene3D" id="2.60.120.1040">
    <property type="entry name" value="ZPR1, A/B domain"/>
    <property type="match status" value="1"/>
</dbReference>
<keyword evidence="4" id="KW-1185">Reference proteome</keyword>